<sequence>MFSLLHFATLLWRQLSLALTTVESSTGNKHFYNLLSWAQSGFSLAYLQSCTMPSIYIACLRIGPYVSIQLSNLTV</sequence>
<accession>A0A9P5PJ48</accession>
<feature type="non-terminal residue" evidence="2">
    <location>
        <position position="1"/>
    </location>
</feature>
<gene>
    <name evidence="2" type="ORF">BDP27DRAFT_1330522</name>
</gene>
<dbReference type="EMBL" id="JADNRY010000087">
    <property type="protein sequence ID" value="KAF9066441.1"/>
    <property type="molecule type" value="Genomic_DNA"/>
</dbReference>
<proteinExistence type="predicted"/>
<organism evidence="2 3">
    <name type="scientific">Rhodocollybia butyracea</name>
    <dbReference type="NCBI Taxonomy" id="206335"/>
    <lineage>
        <taxon>Eukaryota</taxon>
        <taxon>Fungi</taxon>
        <taxon>Dikarya</taxon>
        <taxon>Basidiomycota</taxon>
        <taxon>Agaricomycotina</taxon>
        <taxon>Agaricomycetes</taxon>
        <taxon>Agaricomycetidae</taxon>
        <taxon>Agaricales</taxon>
        <taxon>Marasmiineae</taxon>
        <taxon>Omphalotaceae</taxon>
        <taxon>Rhodocollybia</taxon>
    </lineage>
</organism>
<dbReference type="Proteomes" id="UP000772434">
    <property type="component" value="Unassembled WGS sequence"/>
</dbReference>
<dbReference type="AlphaFoldDB" id="A0A9P5PJ48"/>
<keyword evidence="3" id="KW-1185">Reference proteome</keyword>
<feature type="chain" id="PRO_5040266559" description="Secreted protein" evidence="1">
    <location>
        <begin position="19"/>
        <end position="75"/>
    </location>
</feature>
<evidence type="ECO:0000313" key="2">
    <source>
        <dbReference type="EMBL" id="KAF9066441.1"/>
    </source>
</evidence>
<feature type="signal peptide" evidence="1">
    <location>
        <begin position="1"/>
        <end position="18"/>
    </location>
</feature>
<protein>
    <recommendedName>
        <fullName evidence="4">Secreted protein</fullName>
    </recommendedName>
</protein>
<comment type="caution">
    <text evidence="2">The sequence shown here is derived from an EMBL/GenBank/DDBJ whole genome shotgun (WGS) entry which is preliminary data.</text>
</comment>
<evidence type="ECO:0008006" key="4">
    <source>
        <dbReference type="Google" id="ProtNLM"/>
    </source>
</evidence>
<keyword evidence="1" id="KW-0732">Signal</keyword>
<evidence type="ECO:0000256" key="1">
    <source>
        <dbReference type="SAM" id="SignalP"/>
    </source>
</evidence>
<name>A0A9P5PJ48_9AGAR</name>
<reference evidence="2" key="1">
    <citation type="submission" date="2020-11" db="EMBL/GenBank/DDBJ databases">
        <authorList>
            <consortium name="DOE Joint Genome Institute"/>
            <person name="Ahrendt S."/>
            <person name="Riley R."/>
            <person name="Andreopoulos W."/>
            <person name="Labutti K."/>
            <person name="Pangilinan J."/>
            <person name="Ruiz-Duenas F.J."/>
            <person name="Barrasa J.M."/>
            <person name="Sanchez-Garcia M."/>
            <person name="Camarero S."/>
            <person name="Miyauchi S."/>
            <person name="Serrano A."/>
            <person name="Linde D."/>
            <person name="Babiker R."/>
            <person name="Drula E."/>
            <person name="Ayuso-Fernandez I."/>
            <person name="Pacheco R."/>
            <person name="Padilla G."/>
            <person name="Ferreira P."/>
            <person name="Barriuso J."/>
            <person name="Kellner H."/>
            <person name="Castanera R."/>
            <person name="Alfaro M."/>
            <person name="Ramirez L."/>
            <person name="Pisabarro A.G."/>
            <person name="Kuo A."/>
            <person name="Tritt A."/>
            <person name="Lipzen A."/>
            <person name="He G."/>
            <person name="Yan M."/>
            <person name="Ng V."/>
            <person name="Cullen D."/>
            <person name="Martin F."/>
            <person name="Rosso M.-N."/>
            <person name="Henrissat B."/>
            <person name="Hibbett D."/>
            <person name="Martinez A.T."/>
            <person name="Grigoriev I.V."/>
        </authorList>
    </citation>
    <scope>NUCLEOTIDE SEQUENCE</scope>
    <source>
        <strain evidence="2">AH 40177</strain>
    </source>
</reference>
<evidence type="ECO:0000313" key="3">
    <source>
        <dbReference type="Proteomes" id="UP000772434"/>
    </source>
</evidence>